<dbReference type="SUPFAM" id="SSF46785">
    <property type="entry name" value="Winged helix' DNA-binding domain"/>
    <property type="match status" value="1"/>
</dbReference>
<evidence type="ECO:0000256" key="5">
    <source>
        <dbReference type="ARBA" id="ARBA00022989"/>
    </source>
</evidence>
<evidence type="ECO:0000256" key="2">
    <source>
        <dbReference type="ARBA" id="ARBA00022448"/>
    </source>
</evidence>
<evidence type="ECO:0000256" key="4">
    <source>
        <dbReference type="ARBA" id="ARBA00022982"/>
    </source>
</evidence>
<reference evidence="12 13" key="1">
    <citation type="journal article" date="2020" name="ISME J.">
        <title>Uncovering the hidden diversity of litter-decomposition mechanisms in mushroom-forming fungi.</title>
        <authorList>
            <person name="Floudas D."/>
            <person name="Bentzer J."/>
            <person name="Ahren D."/>
            <person name="Johansson T."/>
            <person name="Persson P."/>
            <person name="Tunlid A."/>
        </authorList>
    </citation>
    <scope>NUCLEOTIDE SEQUENCE [LARGE SCALE GENOMIC DNA]</scope>
    <source>
        <strain evidence="12 13">CBS 101986</strain>
    </source>
</reference>
<dbReference type="PROSITE" id="PS50132">
    <property type="entry name" value="RGS"/>
    <property type="match status" value="1"/>
</dbReference>
<dbReference type="SMART" id="SM00664">
    <property type="entry name" value="DoH"/>
    <property type="match status" value="1"/>
</dbReference>
<evidence type="ECO:0000256" key="9">
    <source>
        <dbReference type="SAM" id="SignalP"/>
    </source>
</evidence>
<gene>
    <name evidence="12" type="ORF">D9619_001803</name>
</gene>
<evidence type="ECO:0000259" key="10">
    <source>
        <dbReference type="PROSITE" id="PS50132"/>
    </source>
</evidence>
<dbReference type="CDD" id="cd09630">
    <property type="entry name" value="CDH_like_cytochrome"/>
    <property type="match status" value="1"/>
</dbReference>
<keyword evidence="3 8" id="KW-0812">Transmembrane</keyword>
<dbReference type="Pfam" id="PF03188">
    <property type="entry name" value="Cytochrom_B561"/>
    <property type="match status" value="1"/>
</dbReference>
<dbReference type="Pfam" id="PF16010">
    <property type="entry name" value="CDH-cyt"/>
    <property type="match status" value="1"/>
</dbReference>
<keyword evidence="5 8" id="KW-1133">Transmembrane helix</keyword>
<feature type="signal peptide" evidence="9">
    <location>
        <begin position="1"/>
        <end position="20"/>
    </location>
</feature>
<feature type="transmembrane region" description="Helical" evidence="8">
    <location>
        <begin position="366"/>
        <end position="384"/>
    </location>
</feature>
<keyword evidence="13" id="KW-1185">Reference proteome</keyword>
<name>A0A8H5BGF9_9AGAR</name>
<dbReference type="InterPro" id="IPR058855">
    <property type="entry name" value="RGS1/SST2-like_Fungal-DR"/>
</dbReference>
<dbReference type="OrthoDB" id="19261at2759"/>
<sequence>MVSRFLFLTFLCCLFGFVLSDGGRRGGDYDSDSGSEGGDGRGSDDSRNDPATASPASSASPAPSTGVSTGQAAQGNALFGDTQCSHTMCVAATVNGTQTTYVLSGLGTSKFGWMGMGFGSQMSNTPMVIMWINNGKPVLSQRSAPSEVMPTVVSSPPRIATLLDSQTTISTTKPSLAYTIPSNSDTKQSIIFAYGTTDPNSASPDATLIQHLDYGILSLDLTKVLSTSATGSSSGAPAVPSGVSDTGFSAPLQPYQKTIIAHAVLVTAGFLFILPAGALLARYARTFTNTWFKGHWILQFGVGAPLICIGVILGVVAVSQAKANHFDDDHKRWGIALLVLYLVQCGLGAFIHFVKKADRKRRPPQNYIHAVFGLAIIGLALYQVHSGFDTEWPLTTGRDPVPKYVKYIFYVWAVLLPVLYAVGLSFLPKQYRQERAKVNDNKKNHSGADDNAPVPTILTLKLPNEDARTLMQHFIEARIVKDLTTTGQTQPFSKKAAYRFTVKGLLITRELLRANGISASEADHLSSILSTLPVVHPDLSRDARHRSPEDDSFIISKKLVASLFYRFTGDMPNYGVGTGVTLVNFATRNRLLQDMEIVEGVGALNGTISSVSTTHCFEVSEMIHWICSCTSINSEAEAAELGAHFVRFGLITVIPDTVPKKFDATKTSTVAGPLSSRNPWIAERGQFVNVPKVVYAITDEGRRAAGWVVPKHNVHIQREPSTNTYTAHLARQRSLARYSEPFDETSPNAMRLRTTLSDAVMRKQFQDFLSERNFQHNVSFWMDVEDFRAEMARAAKGKAPSRRPTMETPVASSSTVPTYDVPQSEPTAHGALSERPFLMYNIYFAPESTLGLRVEIGEDLAQELQQLLGDVLEIATKRALSESVEPSYADSMLDMDQLEILLELYGRVQGRVFRNMAVRYIPRFLKSPQFMTARLAAVSDKHLVKVENSASSSGTPQEEEEPLLH</sequence>
<feature type="transmembrane region" description="Helical" evidence="8">
    <location>
        <begin position="296"/>
        <end position="321"/>
    </location>
</feature>
<evidence type="ECO:0000256" key="1">
    <source>
        <dbReference type="ARBA" id="ARBA00004370"/>
    </source>
</evidence>
<dbReference type="InterPro" id="IPR036390">
    <property type="entry name" value="WH_DNA-bd_sf"/>
</dbReference>
<comment type="subcellular location">
    <subcellularLocation>
        <location evidence="1">Membrane</location>
    </subcellularLocation>
</comment>
<feature type="transmembrane region" description="Helical" evidence="8">
    <location>
        <begin position="333"/>
        <end position="354"/>
    </location>
</feature>
<evidence type="ECO:0000256" key="7">
    <source>
        <dbReference type="SAM" id="MobiDB-lite"/>
    </source>
</evidence>
<evidence type="ECO:0000256" key="3">
    <source>
        <dbReference type="ARBA" id="ARBA00022692"/>
    </source>
</evidence>
<organism evidence="12 13">
    <name type="scientific">Psilocybe cf. subviscida</name>
    <dbReference type="NCBI Taxonomy" id="2480587"/>
    <lineage>
        <taxon>Eukaryota</taxon>
        <taxon>Fungi</taxon>
        <taxon>Dikarya</taxon>
        <taxon>Basidiomycota</taxon>
        <taxon>Agaricomycotina</taxon>
        <taxon>Agaricomycetes</taxon>
        <taxon>Agaricomycetidae</taxon>
        <taxon>Agaricales</taxon>
        <taxon>Agaricineae</taxon>
        <taxon>Strophariaceae</taxon>
        <taxon>Psilocybe</taxon>
    </lineage>
</organism>
<evidence type="ECO:0000313" key="13">
    <source>
        <dbReference type="Proteomes" id="UP000567179"/>
    </source>
</evidence>
<dbReference type="Proteomes" id="UP000567179">
    <property type="component" value="Unassembled WGS sequence"/>
</dbReference>
<dbReference type="SUPFAM" id="SSF49344">
    <property type="entry name" value="CBD9-like"/>
    <property type="match status" value="1"/>
</dbReference>
<feature type="compositionally biased region" description="Basic and acidic residues" evidence="7">
    <location>
        <begin position="38"/>
        <end position="48"/>
    </location>
</feature>
<accession>A0A8H5BGF9</accession>
<evidence type="ECO:0000256" key="8">
    <source>
        <dbReference type="SAM" id="Phobius"/>
    </source>
</evidence>
<feature type="transmembrane region" description="Helical" evidence="8">
    <location>
        <begin position="404"/>
        <end position="427"/>
    </location>
</feature>
<keyword evidence="2" id="KW-0813">Transport</keyword>
<evidence type="ECO:0000259" key="11">
    <source>
        <dbReference type="PROSITE" id="PS50939"/>
    </source>
</evidence>
<evidence type="ECO:0008006" key="14">
    <source>
        <dbReference type="Google" id="ProtNLM"/>
    </source>
</evidence>
<keyword evidence="9" id="KW-0732">Signal</keyword>
<dbReference type="Gene3D" id="1.10.10.10">
    <property type="entry name" value="Winged helix-like DNA-binding domain superfamily/Winged helix DNA-binding domain"/>
    <property type="match status" value="1"/>
</dbReference>
<feature type="compositionally biased region" description="Low complexity" evidence="7">
    <location>
        <begin position="50"/>
        <end position="65"/>
    </location>
</feature>
<dbReference type="PANTHER" id="PTHR47797">
    <property type="entry name" value="DEHYDROGENASE, PUTATIVE (AFU_ORTHOLOGUE AFUA_8G05805)-RELATED"/>
    <property type="match status" value="1"/>
</dbReference>
<protein>
    <recommendedName>
        <fullName evidence="14">Cytochrome b561 domain-containing protein</fullName>
    </recommendedName>
</protein>
<dbReference type="SMART" id="SM00665">
    <property type="entry name" value="B561"/>
    <property type="match status" value="1"/>
</dbReference>
<dbReference type="InterPro" id="IPR036305">
    <property type="entry name" value="RGS_sf"/>
</dbReference>
<dbReference type="InterPro" id="IPR005018">
    <property type="entry name" value="DOMON_domain"/>
</dbReference>
<proteinExistence type="predicted"/>
<dbReference type="InterPro" id="IPR015920">
    <property type="entry name" value="Cellobiose_DH-like_cyt"/>
</dbReference>
<dbReference type="Gene3D" id="1.20.120.1770">
    <property type="match status" value="1"/>
</dbReference>
<dbReference type="InterPro" id="IPR006593">
    <property type="entry name" value="Cyt_b561/ferric_Rdtase_TM"/>
</dbReference>
<keyword evidence="6 8" id="KW-0472">Membrane</keyword>
<dbReference type="Pfam" id="PF25889">
    <property type="entry name" value="WHD_Fungal_DR"/>
    <property type="match status" value="1"/>
</dbReference>
<dbReference type="InterPro" id="IPR044926">
    <property type="entry name" value="RGS_subdomain_2"/>
</dbReference>
<dbReference type="EMBL" id="JAACJJ010000028">
    <property type="protein sequence ID" value="KAF5322894.1"/>
    <property type="molecule type" value="Genomic_DNA"/>
</dbReference>
<dbReference type="Gene3D" id="2.60.40.1210">
    <property type="entry name" value="Cellobiose dehydrogenase, cytochrome domain"/>
    <property type="match status" value="1"/>
</dbReference>
<dbReference type="Pfam" id="PF00615">
    <property type="entry name" value="RGS"/>
    <property type="match status" value="1"/>
</dbReference>
<feature type="region of interest" description="Disordered" evidence="7">
    <location>
        <begin position="795"/>
        <end position="828"/>
    </location>
</feature>
<dbReference type="SUPFAM" id="SSF48097">
    <property type="entry name" value="Regulator of G-protein signaling, RGS"/>
    <property type="match status" value="1"/>
</dbReference>
<evidence type="ECO:0000256" key="6">
    <source>
        <dbReference type="ARBA" id="ARBA00023136"/>
    </source>
</evidence>
<keyword evidence="4" id="KW-0249">Electron transport</keyword>
<feature type="domain" description="RGS" evidence="10">
    <location>
        <begin position="751"/>
        <end position="930"/>
    </location>
</feature>
<dbReference type="GO" id="GO:0016020">
    <property type="term" value="C:membrane"/>
    <property type="evidence" value="ECO:0007669"/>
    <property type="project" value="UniProtKB-SubCell"/>
</dbReference>
<comment type="caution">
    <text evidence="12">The sequence shown here is derived from an EMBL/GenBank/DDBJ whole genome shotgun (WGS) entry which is preliminary data.</text>
</comment>
<dbReference type="SMART" id="SM00315">
    <property type="entry name" value="RGS"/>
    <property type="match status" value="1"/>
</dbReference>
<feature type="chain" id="PRO_5034067405" description="Cytochrome b561 domain-containing protein" evidence="9">
    <location>
        <begin position="21"/>
        <end position="965"/>
    </location>
</feature>
<dbReference type="PROSITE" id="PS50939">
    <property type="entry name" value="CYTOCHROME_B561"/>
    <property type="match status" value="1"/>
</dbReference>
<feature type="region of interest" description="Disordered" evidence="7">
    <location>
        <begin position="26"/>
        <end position="72"/>
    </location>
</feature>
<evidence type="ECO:0000313" key="12">
    <source>
        <dbReference type="EMBL" id="KAF5322894.1"/>
    </source>
</evidence>
<dbReference type="PANTHER" id="PTHR47797:SF3">
    <property type="entry name" value="CYTOCHROME B561 DOMAIN-CONTAINING PROTEIN"/>
    <property type="match status" value="1"/>
</dbReference>
<dbReference type="CDD" id="cd08760">
    <property type="entry name" value="Cyt_b561_FRRS1_like"/>
    <property type="match status" value="1"/>
</dbReference>
<dbReference type="AlphaFoldDB" id="A0A8H5BGF9"/>
<dbReference type="Gene3D" id="1.10.167.10">
    <property type="entry name" value="Regulator of G-protein Signalling 4, domain 2"/>
    <property type="match status" value="1"/>
</dbReference>
<feature type="domain" description="Cytochrome b561" evidence="11">
    <location>
        <begin position="225"/>
        <end position="425"/>
    </location>
</feature>
<dbReference type="InterPro" id="IPR016137">
    <property type="entry name" value="RGS"/>
</dbReference>
<feature type="transmembrane region" description="Helical" evidence="8">
    <location>
        <begin position="259"/>
        <end position="284"/>
    </location>
</feature>
<dbReference type="InterPro" id="IPR036388">
    <property type="entry name" value="WH-like_DNA-bd_sf"/>
</dbReference>